<gene>
    <name evidence="3" type="ORF">BPA30113_03931</name>
</gene>
<proteinExistence type="predicted"/>
<evidence type="ECO:0000313" key="3">
    <source>
        <dbReference type="EMBL" id="VWB85114.1"/>
    </source>
</evidence>
<feature type="chain" id="PRO_5044426793" description="Lipoprotein" evidence="2">
    <location>
        <begin position="19"/>
        <end position="166"/>
    </location>
</feature>
<name>A0A6P2MRD9_9BURK</name>
<feature type="region of interest" description="Disordered" evidence="1">
    <location>
        <begin position="121"/>
        <end position="166"/>
    </location>
</feature>
<sequence>MKRFILALMAVLSLQAWAEKDPEIDSPGQIQSFLNSPGVTDFHYPDPKIWKSYRKYIQIGTRMPDGSCQYHYESTGSSNQTLIQKEIAVDRAGCRSLMLEGVPDDATLNRWKQIQQVIHQGSKQQELNSPNAGRTITIQRNPTSGNQLLINQRTRHGSHPDGETIA</sequence>
<feature type="compositionally biased region" description="Polar residues" evidence="1">
    <location>
        <begin position="121"/>
        <end position="152"/>
    </location>
</feature>
<dbReference type="AlphaFoldDB" id="A0A6P2MRD9"/>
<feature type="signal peptide" evidence="2">
    <location>
        <begin position="1"/>
        <end position="18"/>
    </location>
</feature>
<evidence type="ECO:0000256" key="2">
    <source>
        <dbReference type="SAM" id="SignalP"/>
    </source>
</evidence>
<reference evidence="3 4" key="1">
    <citation type="submission" date="2019-09" db="EMBL/GenBank/DDBJ databases">
        <authorList>
            <person name="Depoorter E."/>
        </authorList>
    </citation>
    <scope>NUCLEOTIDE SEQUENCE [LARGE SCALE GENOMIC DNA]</scope>
    <source>
        <strain evidence="3">LMG 30113</strain>
    </source>
</reference>
<evidence type="ECO:0000313" key="4">
    <source>
        <dbReference type="Proteomes" id="UP000494330"/>
    </source>
</evidence>
<dbReference type="EMBL" id="CABVQD010000013">
    <property type="protein sequence ID" value="VWB85114.1"/>
    <property type="molecule type" value="Genomic_DNA"/>
</dbReference>
<dbReference type="Proteomes" id="UP000494330">
    <property type="component" value="Unassembled WGS sequence"/>
</dbReference>
<dbReference type="RefSeq" id="WP_034199798.1">
    <property type="nucleotide sequence ID" value="NZ_CABVQD010000013.1"/>
</dbReference>
<keyword evidence="2" id="KW-0732">Signal</keyword>
<organism evidence="3 4">
    <name type="scientific">Burkholderia paludis</name>
    <dbReference type="NCBI Taxonomy" id="1506587"/>
    <lineage>
        <taxon>Bacteria</taxon>
        <taxon>Pseudomonadati</taxon>
        <taxon>Pseudomonadota</taxon>
        <taxon>Betaproteobacteria</taxon>
        <taxon>Burkholderiales</taxon>
        <taxon>Burkholderiaceae</taxon>
        <taxon>Burkholderia</taxon>
        <taxon>Burkholderia cepacia complex</taxon>
    </lineage>
</organism>
<evidence type="ECO:0000256" key="1">
    <source>
        <dbReference type="SAM" id="MobiDB-lite"/>
    </source>
</evidence>
<protein>
    <recommendedName>
        <fullName evidence="5">Lipoprotein</fullName>
    </recommendedName>
</protein>
<keyword evidence="4" id="KW-1185">Reference proteome</keyword>
<accession>A0A6P2MRD9</accession>
<evidence type="ECO:0008006" key="5">
    <source>
        <dbReference type="Google" id="ProtNLM"/>
    </source>
</evidence>